<dbReference type="PANTHER" id="PTHR35526">
    <property type="entry name" value="ANTI-SIGMA-F FACTOR RSBW-RELATED"/>
    <property type="match status" value="1"/>
</dbReference>
<sequence length="139" mass="15957">MINNHITLHFANNAEEAPRVARRVEHFLHEKHIPQSTINKILLCVDELVTNIIGHAYVDKLEHAVCLECRVFPEHIELELRDDGVAFDPTKQSRPNVIKSIDDREIGGLGIHLVMTIMDKVEYVREGDYNVLRTVKVID</sequence>
<evidence type="ECO:0000313" key="5">
    <source>
        <dbReference type="Proteomes" id="UP000051494"/>
    </source>
</evidence>
<comment type="caution">
    <text evidence="3">The sequence shown here is derived from an EMBL/GenBank/DDBJ whole genome shotgun (WGS) entry which is preliminary data.</text>
</comment>
<dbReference type="Gene3D" id="3.30.565.10">
    <property type="entry name" value="Histidine kinase-like ATPase, C-terminal domain"/>
    <property type="match status" value="1"/>
</dbReference>
<reference evidence="3" key="1">
    <citation type="submission" date="2015-09" db="EMBL/GenBank/DDBJ databases">
        <title>Draft Genome Sequences of Two Novel Amoeba-resistant Intranuclear Bacteria, Candidatus Berkiella cookevillensis and Candidatus Berkiella aquae.</title>
        <authorList>
            <person name="Mehari Y.T."/>
            <person name="Arivett B.A."/>
            <person name="Farone A.L."/>
            <person name="Gunderson J.H."/>
            <person name="Farone M.B."/>
        </authorList>
    </citation>
    <scope>NUCLEOTIDE SEQUENCE [LARGE SCALE GENOMIC DNA]</scope>
    <source>
        <strain evidence="3">CC99</strain>
    </source>
</reference>
<reference evidence="4" key="2">
    <citation type="journal article" date="2016" name="Genome Announc.">
        <title>Draft Genome Sequences of Two Novel Amoeba-Resistant Intranuclear Bacteria, 'Candidatus Berkiella cookevillensis' and 'Candidatus Berkiella aquae'.</title>
        <authorList>
            <person name="Mehari Y.T."/>
            <person name="Arivett B.A."/>
            <person name="Farone A.L."/>
            <person name="Gunderson J.H."/>
            <person name="Farone M.B."/>
        </authorList>
    </citation>
    <scope>NUCLEOTIDE SEQUENCE</scope>
    <source>
        <strain evidence="4">CC99</strain>
    </source>
</reference>
<dbReference type="EMBL" id="LKHV02000001">
    <property type="protein sequence ID" value="MCS5707908.1"/>
    <property type="molecule type" value="Genomic_DNA"/>
</dbReference>
<dbReference type="EC" id="2.7.11.1" evidence="3"/>
<keyword evidence="4" id="KW-0547">Nucleotide-binding</keyword>
<dbReference type="SUPFAM" id="SSF55874">
    <property type="entry name" value="ATPase domain of HSP90 chaperone/DNA topoisomerase II/histidine kinase"/>
    <property type="match status" value="1"/>
</dbReference>
<dbReference type="CDD" id="cd16936">
    <property type="entry name" value="HATPase_RsbW-like"/>
    <property type="match status" value="1"/>
</dbReference>
<evidence type="ECO:0000259" key="2">
    <source>
        <dbReference type="Pfam" id="PF13581"/>
    </source>
</evidence>
<keyword evidence="5" id="KW-1185">Reference proteome</keyword>
<accession>A0A0Q9YQ08</accession>
<organism evidence="3">
    <name type="scientific">Candidatus Berkiella cookevillensis</name>
    <dbReference type="NCBI Taxonomy" id="437022"/>
    <lineage>
        <taxon>Bacteria</taxon>
        <taxon>Pseudomonadati</taxon>
        <taxon>Pseudomonadota</taxon>
        <taxon>Gammaproteobacteria</taxon>
        <taxon>Candidatus Berkiellales</taxon>
        <taxon>Candidatus Berkiellaceae</taxon>
        <taxon>Candidatus Berkiella</taxon>
    </lineage>
</organism>
<dbReference type="Pfam" id="PF13581">
    <property type="entry name" value="HATPase_c_2"/>
    <property type="match status" value="1"/>
</dbReference>
<keyword evidence="1" id="KW-0723">Serine/threonine-protein kinase</keyword>
<dbReference type="Proteomes" id="UP000051494">
    <property type="component" value="Unassembled WGS sequence"/>
</dbReference>
<dbReference type="AlphaFoldDB" id="A0A0Q9YQ08"/>
<dbReference type="EMBL" id="LKHV01000006">
    <property type="protein sequence ID" value="KRG18513.1"/>
    <property type="molecule type" value="Genomic_DNA"/>
</dbReference>
<name>A0A0Q9YQ08_9GAMM</name>
<dbReference type="GO" id="GO:0005524">
    <property type="term" value="F:ATP binding"/>
    <property type="evidence" value="ECO:0007669"/>
    <property type="project" value="UniProtKB-KW"/>
</dbReference>
<evidence type="ECO:0000256" key="1">
    <source>
        <dbReference type="ARBA" id="ARBA00022527"/>
    </source>
</evidence>
<proteinExistence type="predicted"/>
<protein>
    <submittedName>
        <fullName evidence="4">ATP-binding protein</fullName>
    </submittedName>
    <submittedName>
        <fullName evidence="3">Serine/threonine-protein kinase BtrW</fullName>
        <ecNumber evidence="3">2.7.11.1</ecNumber>
    </submittedName>
</protein>
<dbReference type="OrthoDB" id="9792240at2"/>
<dbReference type="InterPro" id="IPR003594">
    <property type="entry name" value="HATPase_dom"/>
</dbReference>
<dbReference type="InterPro" id="IPR050267">
    <property type="entry name" value="Anti-sigma-factor_SerPK"/>
</dbReference>
<keyword evidence="4" id="KW-0067">ATP-binding</keyword>
<keyword evidence="3" id="KW-0808">Transferase</keyword>
<dbReference type="RefSeq" id="WP_057624500.1">
    <property type="nucleotide sequence ID" value="NZ_LKHV02000001.1"/>
</dbReference>
<evidence type="ECO:0000313" key="3">
    <source>
        <dbReference type="EMBL" id="KRG18513.1"/>
    </source>
</evidence>
<dbReference type="InterPro" id="IPR036890">
    <property type="entry name" value="HATPase_C_sf"/>
</dbReference>
<reference evidence="4" key="3">
    <citation type="submission" date="2021-06" db="EMBL/GenBank/DDBJ databases">
        <title>Genomic Description and Analysis of Intracellular Bacteria, Candidatus Berkiella cookevillensis and Candidatus Berkiella aquae.</title>
        <authorList>
            <person name="Kidane D.T."/>
            <person name="Mehari Y.T."/>
            <person name="Rice F.C."/>
            <person name="Arivett B.A."/>
            <person name="Farone A.L."/>
            <person name="Berk S.G."/>
            <person name="Farone M.B."/>
        </authorList>
    </citation>
    <scope>NUCLEOTIDE SEQUENCE</scope>
    <source>
        <strain evidence="4">CC99</strain>
    </source>
</reference>
<dbReference type="GO" id="GO:0004674">
    <property type="term" value="F:protein serine/threonine kinase activity"/>
    <property type="evidence" value="ECO:0007669"/>
    <property type="project" value="UniProtKB-KW"/>
</dbReference>
<evidence type="ECO:0000313" key="4">
    <source>
        <dbReference type="EMBL" id="MCS5707908.1"/>
    </source>
</evidence>
<feature type="domain" description="Histidine kinase/HSP90-like ATPase" evidence="2">
    <location>
        <begin position="11"/>
        <end position="135"/>
    </location>
</feature>
<keyword evidence="3" id="KW-0418">Kinase</keyword>
<gene>
    <name evidence="3" type="primary">btrW</name>
    <name evidence="4" type="ORF">CC99x_003215</name>
    <name evidence="3" type="ORF">CC99x_01398</name>
</gene>
<dbReference type="STRING" id="437022.CC99x_01398"/>